<dbReference type="GO" id="GO:0006412">
    <property type="term" value="P:translation"/>
    <property type="evidence" value="ECO:0007669"/>
    <property type="project" value="UniProtKB-UniRule"/>
</dbReference>
<reference evidence="9 10" key="1">
    <citation type="submission" date="2018-07" db="EMBL/GenBank/DDBJ databases">
        <title>Venubactetium sediminum gen. nov., sp. nov., isolated from a marine solar saltern.</title>
        <authorList>
            <person name="Wang S."/>
        </authorList>
    </citation>
    <scope>NUCLEOTIDE SEQUENCE [LARGE SCALE GENOMIC DNA]</scope>
    <source>
        <strain evidence="9 10">WD2A32</strain>
    </source>
</reference>
<comment type="subunit">
    <text evidence="6">Part of the 50S ribosomal subunit. Contacts protein L20.</text>
</comment>
<keyword evidence="2 6" id="KW-0699">rRNA-binding</keyword>
<accession>A0A369T6Y3</accession>
<proteinExistence type="inferred from homology"/>
<dbReference type="GO" id="GO:0005737">
    <property type="term" value="C:cytoplasm"/>
    <property type="evidence" value="ECO:0007669"/>
    <property type="project" value="UniProtKB-ARBA"/>
</dbReference>
<dbReference type="GO" id="GO:0005840">
    <property type="term" value="C:ribosome"/>
    <property type="evidence" value="ECO:0007669"/>
    <property type="project" value="UniProtKB-KW"/>
</dbReference>
<name>A0A369T6Y3_9PROT</name>
<evidence type="ECO:0000256" key="2">
    <source>
        <dbReference type="ARBA" id="ARBA00022730"/>
    </source>
</evidence>
<evidence type="ECO:0000256" key="6">
    <source>
        <dbReference type="HAMAP-Rule" id="MF_01363"/>
    </source>
</evidence>
<dbReference type="AlphaFoldDB" id="A0A369T6Y3"/>
<dbReference type="NCBIfam" id="TIGR00061">
    <property type="entry name" value="L21"/>
    <property type="match status" value="1"/>
</dbReference>
<dbReference type="PANTHER" id="PTHR21349">
    <property type="entry name" value="50S RIBOSOMAL PROTEIN L21"/>
    <property type="match status" value="1"/>
</dbReference>
<dbReference type="EMBL" id="QPMH01000015">
    <property type="protein sequence ID" value="RDD61089.1"/>
    <property type="molecule type" value="Genomic_DNA"/>
</dbReference>
<dbReference type="GO" id="GO:0003735">
    <property type="term" value="F:structural constituent of ribosome"/>
    <property type="evidence" value="ECO:0007669"/>
    <property type="project" value="InterPro"/>
</dbReference>
<keyword evidence="3 6" id="KW-0694">RNA-binding</keyword>
<evidence type="ECO:0000256" key="7">
    <source>
        <dbReference type="RuleBase" id="RU000562"/>
    </source>
</evidence>
<dbReference type="HAMAP" id="MF_01363">
    <property type="entry name" value="Ribosomal_bL21"/>
    <property type="match status" value="1"/>
</dbReference>
<feature type="region of interest" description="Disordered" evidence="8">
    <location>
        <begin position="103"/>
        <end position="178"/>
    </location>
</feature>
<evidence type="ECO:0000256" key="4">
    <source>
        <dbReference type="ARBA" id="ARBA00022980"/>
    </source>
</evidence>
<dbReference type="InterPro" id="IPR036164">
    <property type="entry name" value="bL21-like_sf"/>
</dbReference>
<comment type="similarity">
    <text evidence="1 6 7">Belongs to the bacterial ribosomal protein bL21 family.</text>
</comment>
<evidence type="ECO:0000313" key="10">
    <source>
        <dbReference type="Proteomes" id="UP000253941"/>
    </source>
</evidence>
<dbReference type="SUPFAM" id="SSF141091">
    <property type="entry name" value="L21p-like"/>
    <property type="match status" value="1"/>
</dbReference>
<keyword evidence="10" id="KW-1185">Reference proteome</keyword>
<dbReference type="Pfam" id="PF00829">
    <property type="entry name" value="Ribosomal_L21p"/>
    <property type="match status" value="1"/>
</dbReference>
<evidence type="ECO:0000256" key="3">
    <source>
        <dbReference type="ARBA" id="ARBA00022884"/>
    </source>
</evidence>
<organism evidence="9 10">
    <name type="scientific">Ferruginivarius sediminum</name>
    <dbReference type="NCBI Taxonomy" id="2661937"/>
    <lineage>
        <taxon>Bacteria</taxon>
        <taxon>Pseudomonadati</taxon>
        <taxon>Pseudomonadota</taxon>
        <taxon>Alphaproteobacteria</taxon>
        <taxon>Rhodospirillales</taxon>
        <taxon>Rhodospirillaceae</taxon>
        <taxon>Ferruginivarius</taxon>
    </lineage>
</organism>
<dbReference type="InterPro" id="IPR018258">
    <property type="entry name" value="Ribosomal_bL21_CS"/>
</dbReference>
<feature type="compositionally biased region" description="Polar residues" evidence="8">
    <location>
        <begin position="124"/>
        <end position="156"/>
    </location>
</feature>
<evidence type="ECO:0000256" key="8">
    <source>
        <dbReference type="SAM" id="MobiDB-lite"/>
    </source>
</evidence>
<dbReference type="Proteomes" id="UP000253941">
    <property type="component" value="Unassembled WGS sequence"/>
</dbReference>
<dbReference type="InterPro" id="IPR001787">
    <property type="entry name" value="Ribosomal_bL21"/>
</dbReference>
<dbReference type="PROSITE" id="PS01169">
    <property type="entry name" value="RIBOSOMAL_L21"/>
    <property type="match status" value="1"/>
</dbReference>
<evidence type="ECO:0000256" key="5">
    <source>
        <dbReference type="ARBA" id="ARBA00023274"/>
    </source>
</evidence>
<sequence length="178" mass="19058">MFAVIKTGGKQYRVAKDDMVTVERVAEEAGSTVNLDQVLMVGAEGAAPKVGAPTVEGASVAAEIVEHTRGPKIRVFKKKRRKNYRRTAGHRQDLTVLRVTDIQVDGKSSAGDSGETATKKPASRNAQKKATQAAVTRQSRAKSTTAKQRNAGTASQTERKAAAANNRKARGKQAENDE</sequence>
<dbReference type="InterPro" id="IPR028909">
    <property type="entry name" value="bL21-like"/>
</dbReference>
<dbReference type="PANTHER" id="PTHR21349:SF0">
    <property type="entry name" value="LARGE RIBOSOMAL SUBUNIT PROTEIN BL21M"/>
    <property type="match status" value="1"/>
</dbReference>
<evidence type="ECO:0000256" key="1">
    <source>
        <dbReference type="ARBA" id="ARBA00008563"/>
    </source>
</evidence>
<comment type="caution">
    <text evidence="9">The sequence shown here is derived from an EMBL/GenBank/DDBJ whole genome shotgun (WGS) entry which is preliminary data.</text>
</comment>
<keyword evidence="5 6" id="KW-0687">Ribonucleoprotein</keyword>
<protein>
    <recommendedName>
        <fullName evidence="6">Large ribosomal subunit protein bL21</fullName>
    </recommendedName>
</protein>
<evidence type="ECO:0000313" key="9">
    <source>
        <dbReference type="EMBL" id="RDD61089.1"/>
    </source>
</evidence>
<keyword evidence="4 6" id="KW-0689">Ribosomal protein</keyword>
<comment type="function">
    <text evidence="6 7">This protein binds to 23S rRNA in the presence of protein L20.</text>
</comment>
<gene>
    <name evidence="6 9" type="primary">rplU</name>
    <name evidence="9" type="ORF">DRB17_14415</name>
</gene>
<dbReference type="GO" id="GO:1990904">
    <property type="term" value="C:ribonucleoprotein complex"/>
    <property type="evidence" value="ECO:0007669"/>
    <property type="project" value="UniProtKB-KW"/>
</dbReference>
<dbReference type="GO" id="GO:0019843">
    <property type="term" value="F:rRNA binding"/>
    <property type="evidence" value="ECO:0007669"/>
    <property type="project" value="UniProtKB-UniRule"/>
</dbReference>